<dbReference type="Pfam" id="PF13302">
    <property type="entry name" value="Acetyltransf_3"/>
    <property type="match status" value="1"/>
</dbReference>
<keyword evidence="2" id="KW-0496">Mitochondrion</keyword>
<dbReference type="RefSeq" id="YP_009317072.1">
    <property type="nucleotide sequence ID" value="NC_031828.1"/>
</dbReference>
<evidence type="ECO:0000259" key="1">
    <source>
        <dbReference type="Pfam" id="PF13302"/>
    </source>
</evidence>
<dbReference type="EMBL" id="KX870077">
    <property type="protein sequence ID" value="AOW71168.1"/>
    <property type="molecule type" value="Genomic_DNA"/>
</dbReference>
<reference evidence="2" key="1">
    <citation type="submission" date="2016-09" db="EMBL/GenBank/DDBJ databases">
        <authorList>
            <person name="Capua I."/>
            <person name="De Benedictis P."/>
            <person name="Joannis T."/>
            <person name="Lombin L.H."/>
            <person name="Cattoli G."/>
        </authorList>
    </citation>
    <scope>NUCLEOTIDE SEQUENCE</scope>
    <source>
        <strain evidence="2">W106-1</strain>
    </source>
</reference>
<protein>
    <submittedName>
        <fullName evidence="2">N-acetyl-transferase</fullName>
    </submittedName>
</protein>
<dbReference type="InterPro" id="IPR000182">
    <property type="entry name" value="GNAT_dom"/>
</dbReference>
<geneLocation type="mitochondrion" evidence="2"/>
<dbReference type="PANTHER" id="PTHR43792:SF1">
    <property type="entry name" value="N-ACETYLTRANSFERASE DOMAIN-CONTAINING PROTEIN"/>
    <property type="match status" value="1"/>
</dbReference>
<dbReference type="Gene3D" id="3.40.630.30">
    <property type="match status" value="1"/>
</dbReference>
<dbReference type="InterPro" id="IPR051531">
    <property type="entry name" value="N-acetyltransferase"/>
</dbReference>
<name>A0A1D8RE25_9PEZI</name>
<feature type="domain" description="N-acetyltransferase" evidence="1">
    <location>
        <begin position="67"/>
        <end position="175"/>
    </location>
</feature>
<dbReference type="InterPro" id="IPR016181">
    <property type="entry name" value="Acyl_CoA_acyltransferase"/>
</dbReference>
<sequence length="202" mass="23594">MILMDSLKLHDLPFGPYFTLRILKHTVGFGPNLKPWLLRTQVYLILLWKRQKQNSNVSNHLTAIHIFIMEFSWSTKEGELIGDGGVHQFTGTLSGWPEFGYKFKKEHWGLGFATEFAKAFMTHWWNNLPRDRREIAVVSATLDIEVSSETSEQVCAWTKKGNEKSERVLEKVGFQKFQGLENGFTNWRLTKDLFEKKRKEEV</sequence>
<accession>A0A1D8RE25</accession>
<keyword evidence="2" id="KW-0808">Transferase</keyword>
<proteinExistence type="predicted"/>
<reference evidence="2" key="2">
    <citation type="journal article" date="2017" name="Appl. Microbiol. Biotechnol.">
        <title>Complete mitochondrial genome of the endophytic fungus Pestalotiopsis fici: features and evolution.</title>
        <authorList>
            <person name="Zhang S."/>
            <person name="Wang X.N."/>
            <person name="Zhang X.L."/>
            <person name="Liu X.Z."/>
            <person name="Zhang Y.J."/>
        </authorList>
    </citation>
    <scope>NUCLEOTIDE SEQUENCE</scope>
    <source>
        <strain evidence="2">W106-1</strain>
    </source>
</reference>
<dbReference type="AlphaFoldDB" id="A0A1D8RE25"/>
<evidence type="ECO:0000313" key="2">
    <source>
        <dbReference type="EMBL" id="AOW71168.1"/>
    </source>
</evidence>
<dbReference type="PANTHER" id="PTHR43792">
    <property type="entry name" value="GNAT FAMILY, PUTATIVE (AFU_ORTHOLOGUE AFUA_3G00765)-RELATED-RELATED"/>
    <property type="match status" value="1"/>
</dbReference>
<organism evidence="2">
    <name type="scientific">Pestalotiopsis fici</name>
    <dbReference type="NCBI Taxonomy" id="393283"/>
    <lineage>
        <taxon>Eukaryota</taxon>
        <taxon>Fungi</taxon>
        <taxon>Dikarya</taxon>
        <taxon>Ascomycota</taxon>
        <taxon>Pezizomycotina</taxon>
        <taxon>Sordariomycetes</taxon>
        <taxon>Xylariomycetidae</taxon>
        <taxon>Amphisphaeriales</taxon>
        <taxon>Sporocadaceae</taxon>
        <taxon>Pestalotiopsis</taxon>
    </lineage>
</organism>
<dbReference type="SUPFAM" id="SSF55729">
    <property type="entry name" value="Acyl-CoA N-acyltransferases (Nat)"/>
    <property type="match status" value="1"/>
</dbReference>
<dbReference type="GO" id="GO:0016747">
    <property type="term" value="F:acyltransferase activity, transferring groups other than amino-acyl groups"/>
    <property type="evidence" value="ECO:0007669"/>
    <property type="project" value="InterPro"/>
</dbReference>
<dbReference type="GeneID" id="30218118"/>
<gene>
    <name evidence="2" type="primary">orf202</name>
</gene>